<accession>A0AAE4BRC5</accession>
<keyword evidence="10" id="KW-0548">Nucleotidyltransferase</keyword>
<comment type="catalytic activity">
    <reaction evidence="8">
        <text>Mo-molybdopterin + GTP + H(+) = Mo-molybdopterin guanine dinucleotide + diphosphate</text>
        <dbReference type="Rhea" id="RHEA:34243"/>
        <dbReference type="ChEBI" id="CHEBI:15378"/>
        <dbReference type="ChEBI" id="CHEBI:33019"/>
        <dbReference type="ChEBI" id="CHEBI:37565"/>
        <dbReference type="ChEBI" id="CHEBI:71302"/>
        <dbReference type="ChEBI" id="CHEBI:71310"/>
        <dbReference type="EC" id="2.7.7.77"/>
    </reaction>
</comment>
<evidence type="ECO:0000256" key="7">
    <source>
        <dbReference type="ARBA" id="ARBA00023150"/>
    </source>
</evidence>
<evidence type="ECO:0000256" key="5">
    <source>
        <dbReference type="ARBA" id="ARBA00022842"/>
    </source>
</evidence>
<feature type="binding site" evidence="8">
    <location>
        <position position="70"/>
    </location>
    <ligand>
        <name>GTP</name>
        <dbReference type="ChEBI" id="CHEBI:37565"/>
    </ligand>
</feature>
<organism evidence="10 11">
    <name type="scientific">Aureibacter tunicatorum</name>
    <dbReference type="NCBI Taxonomy" id="866807"/>
    <lineage>
        <taxon>Bacteria</taxon>
        <taxon>Pseudomonadati</taxon>
        <taxon>Bacteroidota</taxon>
        <taxon>Cytophagia</taxon>
        <taxon>Cytophagales</taxon>
        <taxon>Persicobacteraceae</taxon>
        <taxon>Aureibacter</taxon>
    </lineage>
</organism>
<comment type="caution">
    <text evidence="10">The sequence shown here is derived from an EMBL/GenBank/DDBJ whole genome shotgun (WGS) entry which is preliminary data.</text>
</comment>
<proteinExistence type="inferred from homology"/>
<sequence>MSLISKNNITGIILAGGKSSRMGEDKGMMMIDGEASAKRIARKLEVFCGKVIIASSNEQHKLLQYELVEDMYPMQGPLAGLQAALSYSSTQANLVLSCDVPMIDDDVLQSLIDAHDGSSLITWVSAEGKEMPLVGIYDKSCADYFEECLKQDERRVRVACGQLSKKVIHLEGSLALSVHNFNTPEDLKIVELCKLK</sequence>
<dbReference type="EC" id="2.7.7.77" evidence="8"/>
<feature type="binding site" evidence="8">
    <location>
        <position position="99"/>
    </location>
    <ligand>
        <name>Mg(2+)</name>
        <dbReference type="ChEBI" id="CHEBI:18420"/>
    </ligand>
</feature>
<keyword evidence="11" id="KW-1185">Reference proteome</keyword>
<comment type="subcellular location">
    <subcellularLocation>
        <location evidence="8">Cytoplasm</location>
    </subcellularLocation>
</comment>
<dbReference type="GO" id="GO:0046872">
    <property type="term" value="F:metal ion binding"/>
    <property type="evidence" value="ECO:0007669"/>
    <property type="project" value="UniProtKB-KW"/>
</dbReference>
<dbReference type="PANTHER" id="PTHR19136:SF81">
    <property type="entry name" value="MOLYBDENUM COFACTOR GUANYLYLTRANSFERASE"/>
    <property type="match status" value="1"/>
</dbReference>
<keyword evidence="4 8" id="KW-0547">Nucleotide-binding</keyword>
<dbReference type="Gene3D" id="3.90.550.10">
    <property type="entry name" value="Spore Coat Polysaccharide Biosynthesis Protein SpsA, Chain A"/>
    <property type="match status" value="1"/>
</dbReference>
<dbReference type="Pfam" id="PF12804">
    <property type="entry name" value="NTP_transf_3"/>
    <property type="match status" value="1"/>
</dbReference>
<dbReference type="PANTHER" id="PTHR19136">
    <property type="entry name" value="MOLYBDENUM COFACTOR GUANYLYLTRANSFERASE"/>
    <property type="match status" value="1"/>
</dbReference>
<evidence type="ECO:0000256" key="6">
    <source>
        <dbReference type="ARBA" id="ARBA00023134"/>
    </source>
</evidence>
<evidence type="ECO:0000256" key="1">
    <source>
        <dbReference type="ARBA" id="ARBA00022490"/>
    </source>
</evidence>
<dbReference type="Proteomes" id="UP001185092">
    <property type="component" value="Unassembled WGS sequence"/>
</dbReference>
<comment type="function">
    <text evidence="8">Transfers a GMP moiety from GTP to Mo-molybdopterin (Mo-MPT) cofactor (Moco or molybdenum cofactor) to form Mo-molybdopterin guanine dinucleotide (Mo-MGD) cofactor.</text>
</comment>
<evidence type="ECO:0000259" key="9">
    <source>
        <dbReference type="Pfam" id="PF12804"/>
    </source>
</evidence>
<dbReference type="GO" id="GO:0005737">
    <property type="term" value="C:cytoplasm"/>
    <property type="evidence" value="ECO:0007669"/>
    <property type="project" value="UniProtKB-SubCell"/>
</dbReference>
<protein>
    <recommendedName>
        <fullName evidence="8">Probable molybdenum cofactor guanylyltransferase</fullName>
        <shortName evidence="8">MoCo guanylyltransferase</shortName>
        <ecNumber evidence="8">2.7.7.77</ecNumber>
    </recommendedName>
    <alternativeName>
        <fullName evidence="8">GTP:molybdopterin guanylyltransferase</fullName>
    </alternativeName>
    <alternativeName>
        <fullName evidence="8">Mo-MPT guanylyltransferase</fullName>
    </alternativeName>
    <alternativeName>
        <fullName evidence="8">Molybdopterin guanylyltransferase</fullName>
    </alternativeName>
    <alternativeName>
        <fullName evidence="8">Molybdopterin-guanine dinucleotide synthase</fullName>
        <shortName evidence="8">MGD synthase</shortName>
    </alternativeName>
</protein>
<dbReference type="GO" id="GO:0005525">
    <property type="term" value="F:GTP binding"/>
    <property type="evidence" value="ECO:0007669"/>
    <property type="project" value="UniProtKB-UniRule"/>
</dbReference>
<keyword evidence="1 8" id="KW-0963">Cytoplasm</keyword>
<keyword evidence="2 8" id="KW-0808">Transferase</keyword>
<feature type="binding site" evidence="8">
    <location>
        <begin position="14"/>
        <end position="16"/>
    </location>
    <ligand>
        <name>GTP</name>
        <dbReference type="ChEBI" id="CHEBI:37565"/>
    </ligand>
</feature>
<dbReference type="SUPFAM" id="SSF53448">
    <property type="entry name" value="Nucleotide-diphospho-sugar transferases"/>
    <property type="match status" value="1"/>
</dbReference>
<feature type="binding site" evidence="8">
    <location>
        <position position="26"/>
    </location>
    <ligand>
        <name>GTP</name>
        <dbReference type="ChEBI" id="CHEBI:37565"/>
    </ligand>
</feature>
<comment type="domain">
    <text evidence="8">The N-terminal domain determines nucleotide recognition and specific binding, while the C-terminal domain determines the specific binding to the target protein.</text>
</comment>
<comment type="similarity">
    <text evidence="8">Belongs to the MobA family.</text>
</comment>
<feature type="binding site" evidence="8">
    <location>
        <position position="99"/>
    </location>
    <ligand>
        <name>GTP</name>
        <dbReference type="ChEBI" id="CHEBI:37565"/>
    </ligand>
</feature>
<reference evidence="10" key="1">
    <citation type="submission" date="2023-07" db="EMBL/GenBank/DDBJ databases">
        <title>Genomic Encyclopedia of Type Strains, Phase IV (KMG-IV): sequencing the most valuable type-strain genomes for metagenomic binning, comparative biology and taxonomic classification.</title>
        <authorList>
            <person name="Goeker M."/>
        </authorList>
    </citation>
    <scope>NUCLEOTIDE SEQUENCE</scope>
    <source>
        <strain evidence="10">DSM 26174</strain>
    </source>
</reference>
<comment type="cofactor">
    <cofactor evidence="8">
        <name>Mg(2+)</name>
        <dbReference type="ChEBI" id="CHEBI:18420"/>
    </cofactor>
</comment>
<keyword evidence="6 8" id="KW-0342">GTP-binding</keyword>
<evidence type="ECO:0000256" key="2">
    <source>
        <dbReference type="ARBA" id="ARBA00022679"/>
    </source>
</evidence>
<dbReference type="InterPro" id="IPR025877">
    <property type="entry name" value="MobA-like_NTP_Trfase"/>
</dbReference>
<dbReference type="InterPro" id="IPR013482">
    <property type="entry name" value="Molybde_CF_guanTrfase"/>
</dbReference>
<dbReference type="CDD" id="cd02503">
    <property type="entry name" value="MobA"/>
    <property type="match status" value="1"/>
</dbReference>
<name>A0AAE4BRC5_9BACT</name>
<keyword evidence="7 8" id="KW-0501">Molybdenum cofactor biosynthesis</keyword>
<evidence type="ECO:0000313" key="10">
    <source>
        <dbReference type="EMBL" id="MDR6237808.1"/>
    </source>
</evidence>
<dbReference type="InterPro" id="IPR029044">
    <property type="entry name" value="Nucleotide-diphossugar_trans"/>
</dbReference>
<dbReference type="RefSeq" id="WP_309937279.1">
    <property type="nucleotide sequence ID" value="NZ_AP025305.1"/>
</dbReference>
<dbReference type="EMBL" id="JAVDQD010000001">
    <property type="protein sequence ID" value="MDR6237808.1"/>
    <property type="molecule type" value="Genomic_DNA"/>
</dbReference>
<feature type="domain" description="MobA-like NTP transferase" evidence="9">
    <location>
        <begin position="11"/>
        <end position="156"/>
    </location>
</feature>
<dbReference type="GO" id="GO:0006777">
    <property type="term" value="P:Mo-molybdopterin cofactor biosynthetic process"/>
    <property type="evidence" value="ECO:0007669"/>
    <property type="project" value="UniProtKB-KW"/>
</dbReference>
<evidence type="ECO:0000313" key="11">
    <source>
        <dbReference type="Proteomes" id="UP001185092"/>
    </source>
</evidence>
<dbReference type="AlphaFoldDB" id="A0AAE4BRC5"/>
<evidence type="ECO:0000256" key="8">
    <source>
        <dbReference type="HAMAP-Rule" id="MF_00316"/>
    </source>
</evidence>
<dbReference type="HAMAP" id="MF_00316">
    <property type="entry name" value="MobA"/>
    <property type="match status" value="1"/>
</dbReference>
<gene>
    <name evidence="8" type="primary">mobA</name>
    <name evidence="10" type="ORF">HNQ88_000784</name>
</gene>
<evidence type="ECO:0000256" key="3">
    <source>
        <dbReference type="ARBA" id="ARBA00022723"/>
    </source>
</evidence>
<evidence type="ECO:0000256" key="4">
    <source>
        <dbReference type="ARBA" id="ARBA00022741"/>
    </source>
</evidence>
<keyword evidence="3 8" id="KW-0479">Metal-binding</keyword>
<comment type="caution">
    <text evidence="8">Lacks conserved residue(s) required for the propagation of feature annotation.</text>
</comment>
<keyword evidence="5 8" id="KW-0460">Magnesium</keyword>
<dbReference type="GO" id="GO:0061603">
    <property type="term" value="F:molybdenum cofactor guanylyltransferase activity"/>
    <property type="evidence" value="ECO:0007669"/>
    <property type="project" value="UniProtKB-EC"/>
</dbReference>